<dbReference type="PROSITE" id="PS00530">
    <property type="entry name" value="RNASE_T2_1"/>
    <property type="match status" value="1"/>
</dbReference>
<dbReference type="InterPro" id="IPR033130">
    <property type="entry name" value="RNase_T2_His_AS_2"/>
</dbReference>
<sequence>MIVRLTWMAAAALALAPAAVQAQAYSCAIPGAVPRPHPDLPSDSQPRRVLPIGGYTLAITWAPRYCRENGNEAGARLQCGSGNRFGFTLHGLWPDGIGKDWPQYCRSTALLPRPVIRAHLCTTPSAQLMQHEWAKHGTCMAGETPKSYFNRSAALYRKLRYPDMEALSRAPLTAGQFAQAMARANPGLAPDMMRVTADRQGWLDEVWLCLDKGFRYQRCPAHQGGLSPDASVKIWRGRR</sequence>
<reference evidence="4 5" key="1">
    <citation type="submission" date="2020-08" db="EMBL/GenBank/DDBJ databases">
        <title>Genomic Encyclopedia of Type Strains, Phase IV (KMG-IV): sequencing the most valuable type-strain genomes for metagenomic binning, comparative biology and taxonomic classification.</title>
        <authorList>
            <person name="Goeker M."/>
        </authorList>
    </citation>
    <scope>NUCLEOTIDE SEQUENCE [LARGE SCALE GENOMIC DNA]</scope>
    <source>
        <strain evidence="4 5">DSM 15867</strain>
    </source>
</reference>
<dbReference type="EMBL" id="JACHNY010000011">
    <property type="protein sequence ID" value="MBB4619566.1"/>
    <property type="molecule type" value="Genomic_DNA"/>
</dbReference>
<name>A0A7W7AM08_9SPHN</name>
<comment type="caution">
    <text evidence="4">The sequence shown here is derived from an EMBL/GenBank/DDBJ whole genome shotgun (WGS) entry which is preliminary data.</text>
</comment>
<dbReference type="PROSITE" id="PS00531">
    <property type="entry name" value="RNASE_T2_2"/>
    <property type="match status" value="1"/>
</dbReference>
<keyword evidence="5" id="KW-1185">Reference proteome</keyword>
<dbReference type="GO" id="GO:0033897">
    <property type="term" value="F:ribonuclease T2 activity"/>
    <property type="evidence" value="ECO:0007669"/>
    <property type="project" value="UniProtKB-EC"/>
</dbReference>
<keyword evidence="3" id="KW-0732">Signal</keyword>
<feature type="signal peptide" evidence="3">
    <location>
        <begin position="1"/>
        <end position="24"/>
    </location>
</feature>
<dbReference type="PANTHER" id="PTHR11240:SF22">
    <property type="entry name" value="RIBONUCLEASE T2"/>
    <property type="match status" value="1"/>
</dbReference>
<dbReference type="PANTHER" id="PTHR11240">
    <property type="entry name" value="RIBONUCLEASE T2"/>
    <property type="match status" value="1"/>
</dbReference>
<keyword evidence="4" id="KW-0456">Lyase</keyword>
<evidence type="ECO:0000313" key="5">
    <source>
        <dbReference type="Proteomes" id="UP000574769"/>
    </source>
</evidence>
<comment type="similarity">
    <text evidence="1 2">Belongs to the RNase T2 family.</text>
</comment>
<dbReference type="EC" id="4.6.1.19" evidence="4"/>
<dbReference type="InterPro" id="IPR001568">
    <property type="entry name" value="RNase_T2-like"/>
</dbReference>
<dbReference type="SUPFAM" id="SSF55895">
    <property type="entry name" value="Ribonuclease Rh-like"/>
    <property type="match status" value="1"/>
</dbReference>
<dbReference type="GO" id="GO:0003723">
    <property type="term" value="F:RNA binding"/>
    <property type="evidence" value="ECO:0007669"/>
    <property type="project" value="InterPro"/>
</dbReference>
<proteinExistence type="inferred from homology"/>
<dbReference type="RefSeq" id="WP_343059121.1">
    <property type="nucleotide sequence ID" value="NZ_JACHNY010000011.1"/>
</dbReference>
<evidence type="ECO:0000256" key="2">
    <source>
        <dbReference type="RuleBase" id="RU004328"/>
    </source>
</evidence>
<dbReference type="Proteomes" id="UP000574769">
    <property type="component" value="Unassembled WGS sequence"/>
</dbReference>
<dbReference type="Pfam" id="PF00445">
    <property type="entry name" value="Ribonuclease_T2"/>
    <property type="match status" value="1"/>
</dbReference>
<protein>
    <submittedName>
        <fullName evidence="4">Ribonuclease T2</fullName>
        <ecNumber evidence="4">4.6.1.19</ecNumber>
    </submittedName>
</protein>
<dbReference type="AlphaFoldDB" id="A0A7W7AM08"/>
<evidence type="ECO:0000256" key="1">
    <source>
        <dbReference type="ARBA" id="ARBA00007469"/>
    </source>
</evidence>
<dbReference type="Gene3D" id="3.90.730.10">
    <property type="entry name" value="Ribonuclease T2-like"/>
    <property type="match status" value="1"/>
</dbReference>
<dbReference type="InterPro" id="IPR018188">
    <property type="entry name" value="RNase_T2_His_AS_1"/>
</dbReference>
<gene>
    <name evidence="4" type="ORF">GGQ96_003721</name>
</gene>
<evidence type="ECO:0000256" key="3">
    <source>
        <dbReference type="SAM" id="SignalP"/>
    </source>
</evidence>
<accession>A0A7W7AM08</accession>
<organism evidence="4 5">
    <name type="scientific">Sphingomonas abaci</name>
    <dbReference type="NCBI Taxonomy" id="237611"/>
    <lineage>
        <taxon>Bacteria</taxon>
        <taxon>Pseudomonadati</taxon>
        <taxon>Pseudomonadota</taxon>
        <taxon>Alphaproteobacteria</taxon>
        <taxon>Sphingomonadales</taxon>
        <taxon>Sphingomonadaceae</taxon>
        <taxon>Sphingomonas</taxon>
    </lineage>
</organism>
<dbReference type="InterPro" id="IPR036430">
    <property type="entry name" value="RNase_T2-like_sf"/>
</dbReference>
<evidence type="ECO:0000313" key="4">
    <source>
        <dbReference type="EMBL" id="MBB4619566.1"/>
    </source>
</evidence>
<feature type="chain" id="PRO_5030885865" evidence="3">
    <location>
        <begin position="25"/>
        <end position="239"/>
    </location>
</feature>
<dbReference type="GO" id="GO:0006401">
    <property type="term" value="P:RNA catabolic process"/>
    <property type="evidence" value="ECO:0007669"/>
    <property type="project" value="TreeGrafter"/>
</dbReference>